<accession>A0A6N7ZA29</accession>
<comment type="caution">
    <text evidence="1">The sequence shown here is derived from an EMBL/GenBank/DDBJ whole genome shotgun (WGS) entry which is preliminary data.</text>
</comment>
<gene>
    <name evidence="1" type="ORF">GKO32_32010</name>
</gene>
<organism evidence="1 2">
    <name type="scientific">Amycolatopsis pithecellobii</name>
    <dbReference type="NCBI Taxonomy" id="664692"/>
    <lineage>
        <taxon>Bacteria</taxon>
        <taxon>Bacillati</taxon>
        <taxon>Actinomycetota</taxon>
        <taxon>Actinomycetes</taxon>
        <taxon>Pseudonocardiales</taxon>
        <taxon>Pseudonocardiaceae</taxon>
        <taxon>Amycolatopsis</taxon>
    </lineage>
</organism>
<protein>
    <submittedName>
        <fullName evidence="1">Uncharacterized protein</fullName>
    </submittedName>
</protein>
<dbReference type="EMBL" id="WMBA01000071">
    <property type="protein sequence ID" value="MTD58569.1"/>
    <property type="molecule type" value="Genomic_DNA"/>
</dbReference>
<evidence type="ECO:0000313" key="2">
    <source>
        <dbReference type="Proteomes" id="UP000440096"/>
    </source>
</evidence>
<reference evidence="1 2" key="1">
    <citation type="submission" date="2019-11" db="EMBL/GenBank/DDBJ databases">
        <title>Draft genome of Amycolatopsis RM579.</title>
        <authorList>
            <person name="Duangmal K."/>
            <person name="Mingma R."/>
        </authorList>
    </citation>
    <scope>NUCLEOTIDE SEQUENCE [LARGE SCALE GENOMIC DNA]</scope>
    <source>
        <strain evidence="1 2">RM579</strain>
    </source>
</reference>
<sequence length="194" mass="20782">MLSGVAETLVRQGWLVVLPCRRYHPIAVPEPKPEPKQGVAAVKALRARGHRPTATAAAGCFETGRALWVEARWDRPRELAGKAETALRGPADLMVAWVHDQYRRSVLGACERLLAPGAPVVEVRQAGGPPIEPEPVLAAHPTQLVLVGTMSEIDDARPLCHTELANAIGGAVTRAVDGHATSLHQVGHSRPLVR</sequence>
<proteinExistence type="predicted"/>
<dbReference type="AlphaFoldDB" id="A0A6N7ZA29"/>
<keyword evidence="2" id="KW-1185">Reference proteome</keyword>
<dbReference type="OrthoDB" id="4335506at2"/>
<name>A0A6N7ZA29_9PSEU</name>
<evidence type="ECO:0000313" key="1">
    <source>
        <dbReference type="EMBL" id="MTD58569.1"/>
    </source>
</evidence>
<dbReference type="Proteomes" id="UP000440096">
    <property type="component" value="Unassembled WGS sequence"/>
</dbReference>